<reference evidence="1 2" key="1">
    <citation type="journal article" date="2009" name="Nature">
        <title>The Sorghum bicolor genome and the diversification of grasses.</title>
        <authorList>
            <person name="Paterson A.H."/>
            <person name="Bowers J.E."/>
            <person name="Bruggmann R."/>
            <person name="Dubchak I."/>
            <person name="Grimwood J."/>
            <person name="Gundlach H."/>
            <person name="Haberer G."/>
            <person name="Hellsten U."/>
            <person name="Mitros T."/>
            <person name="Poliakov A."/>
            <person name="Schmutz J."/>
            <person name="Spannagl M."/>
            <person name="Tang H."/>
            <person name="Wang X."/>
            <person name="Wicker T."/>
            <person name="Bharti A.K."/>
            <person name="Chapman J."/>
            <person name="Feltus F.A."/>
            <person name="Gowik U."/>
            <person name="Grigoriev I.V."/>
            <person name="Lyons E."/>
            <person name="Maher C.A."/>
            <person name="Martis M."/>
            <person name="Narechania A."/>
            <person name="Otillar R.P."/>
            <person name="Penning B.W."/>
            <person name="Salamov A.A."/>
            <person name="Wang Y."/>
            <person name="Zhang L."/>
            <person name="Carpita N.C."/>
            <person name="Freeling M."/>
            <person name="Gingle A.R."/>
            <person name="Hash C.T."/>
            <person name="Keller B."/>
            <person name="Klein P."/>
            <person name="Kresovich S."/>
            <person name="McCann M.C."/>
            <person name="Ming R."/>
            <person name="Peterson D.G."/>
            <person name="Mehboob-ur-Rahman"/>
            <person name="Ware D."/>
            <person name="Westhoff P."/>
            <person name="Mayer K.F."/>
            <person name="Messing J."/>
            <person name="Rokhsar D.S."/>
        </authorList>
    </citation>
    <scope>NUCLEOTIDE SEQUENCE [LARGE SCALE GENOMIC DNA]</scope>
    <source>
        <strain evidence="2">cv. BTx623</strain>
    </source>
</reference>
<dbReference type="GO" id="GO:0005739">
    <property type="term" value="C:mitochondrion"/>
    <property type="evidence" value="ECO:0000318"/>
    <property type="project" value="GO_Central"/>
</dbReference>
<proteinExistence type="predicted"/>
<evidence type="ECO:0008006" key="3">
    <source>
        <dbReference type="Google" id="ProtNLM"/>
    </source>
</evidence>
<dbReference type="AlphaFoldDB" id="A0A1B6QI58"/>
<dbReference type="PANTHER" id="PTHR13523">
    <property type="entry name" value="COILED-COIL-HELIX-COILED-COIL-HELIX DOMAIN CONTAINING 2/NUR77"/>
    <property type="match status" value="1"/>
</dbReference>
<dbReference type="InParanoid" id="A0A1B6QI58"/>
<dbReference type="EMBL" id="CM000760">
    <property type="protein sequence ID" value="KXG37603.1"/>
    <property type="molecule type" value="Genomic_DNA"/>
</dbReference>
<evidence type="ECO:0000313" key="2">
    <source>
        <dbReference type="Proteomes" id="UP000000768"/>
    </source>
</evidence>
<dbReference type="InterPro" id="IPR009069">
    <property type="entry name" value="Cys_alpha_HP_mot_SF"/>
</dbReference>
<dbReference type="GO" id="GO:0005634">
    <property type="term" value="C:nucleus"/>
    <property type="evidence" value="ECO:0000318"/>
    <property type="project" value="GO_Central"/>
</dbReference>
<dbReference type="PANTHER" id="PTHR13523:SF2">
    <property type="entry name" value="COILED-COIL-HELIX-COILED-COIL-HELIX DOMAIN CONTAINING 2, ISOFORM A-RELATED"/>
    <property type="match status" value="1"/>
</dbReference>
<protein>
    <recommendedName>
        <fullName evidence="3">CHCH domain-containing protein</fullName>
    </recommendedName>
</protein>
<dbReference type="SUPFAM" id="SSF47072">
    <property type="entry name" value="Cysteine alpha-hairpin motif"/>
    <property type="match status" value="1"/>
</dbReference>
<organism evidence="1 2">
    <name type="scientific">Sorghum bicolor</name>
    <name type="common">Sorghum</name>
    <name type="synonym">Sorghum vulgare</name>
    <dbReference type="NCBI Taxonomy" id="4558"/>
    <lineage>
        <taxon>Eukaryota</taxon>
        <taxon>Viridiplantae</taxon>
        <taxon>Streptophyta</taxon>
        <taxon>Embryophyta</taxon>
        <taxon>Tracheophyta</taxon>
        <taxon>Spermatophyta</taxon>
        <taxon>Magnoliopsida</taxon>
        <taxon>Liliopsida</taxon>
        <taxon>Poales</taxon>
        <taxon>Poaceae</taxon>
        <taxon>PACMAD clade</taxon>
        <taxon>Panicoideae</taxon>
        <taxon>Andropogonodae</taxon>
        <taxon>Andropogoneae</taxon>
        <taxon>Sorghinae</taxon>
        <taxon>Sorghum</taxon>
    </lineage>
</organism>
<name>A0A1B6QI58_SORBI</name>
<reference evidence="2" key="2">
    <citation type="journal article" date="2018" name="Plant J.">
        <title>The Sorghum bicolor reference genome: improved assembly, gene annotations, a transcriptome atlas, and signatures of genome organization.</title>
        <authorList>
            <person name="McCormick R.F."/>
            <person name="Truong S.K."/>
            <person name="Sreedasyam A."/>
            <person name="Jenkins J."/>
            <person name="Shu S."/>
            <person name="Sims D."/>
            <person name="Kennedy M."/>
            <person name="Amirebrahimi M."/>
            <person name="Weers B.D."/>
            <person name="McKinley B."/>
            <person name="Mattison A."/>
            <person name="Morishige D.T."/>
            <person name="Grimwood J."/>
            <person name="Schmutz J."/>
            <person name="Mullet J.E."/>
        </authorList>
    </citation>
    <scope>NUCLEOTIDE SEQUENCE [LARGE SCALE GENOMIC DNA]</scope>
    <source>
        <strain evidence="2">cv. BTx623</strain>
    </source>
</reference>
<dbReference type="Proteomes" id="UP000000768">
    <property type="component" value="Chromosome 1"/>
</dbReference>
<dbReference type="OrthoDB" id="10506179at2759"/>
<accession>A0A1B6QI58</accession>
<evidence type="ECO:0000313" key="1">
    <source>
        <dbReference type="EMBL" id="KXG37603.1"/>
    </source>
</evidence>
<sequence length="134" mass="14678">MSSPPSSVDAARGPETVQVAAPAPMDSADPCHSHSKDFLDCLNSHEIKLGKCMHHLALLHQCRRRADDAMEHSKVQTEGTTVSAALMGNNAGSCYIPYLELKICLNNDEVKLGKCELYLHSLFVCHTRARELCS</sequence>
<dbReference type="Gramene" id="KXG37603">
    <property type="protein sequence ID" value="KXG37603"/>
    <property type="gene ID" value="SORBI_3001G097300"/>
</dbReference>
<dbReference type="InterPro" id="IPR055304">
    <property type="entry name" value="CHCHD2/10-like"/>
</dbReference>
<dbReference type="GO" id="GO:0007005">
    <property type="term" value="P:mitochondrion organization"/>
    <property type="evidence" value="ECO:0000318"/>
    <property type="project" value="GO_Central"/>
</dbReference>
<gene>
    <name evidence="1" type="ORF">SORBI_3001G097300</name>
</gene>
<keyword evidence="2" id="KW-1185">Reference proteome</keyword>